<dbReference type="GO" id="GO:0005737">
    <property type="term" value="C:cytoplasm"/>
    <property type="evidence" value="ECO:0007669"/>
    <property type="project" value="UniProtKB-ARBA"/>
</dbReference>
<dbReference type="Pfam" id="PF02181">
    <property type="entry name" value="FH2"/>
    <property type="match status" value="1"/>
</dbReference>
<reference evidence="3 4" key="1">
    <citation type="submission" date="2011-02" db="EMBL/GenBank/DDBJ databases">
        <title>The Genome Sequence of Sphaeroforma arctica JP610.</title>
        <authorList>
            <consortium name="The Broad Institute Genome Sequencing Platform"/>
            <person name="Russ C."/>
            <person name="Cuomo C."/>
            <person name="Young S.K."/>
            <person name="Zeng Q."/>
            <person name="Gargeya S."/>
            <person name="Alvarado L."/>
            <person name="Berlin A."/>
            <person name="Chapman S.B."/>
            <person name="Chen Z."/>
            <person name="Freedman E."/>
            <person name="Gellesch M."/>
            <person name="Goldberg J."/>
            <person name="Griggs A."/>
            <person name="Gujja S."/>
            <person name="Heilman E."/>
            <person name="Heiman D."/>
            <person name="Howarth C."/>
            <person name="Mehta T."/>
            <person name="Neiman D."/>
            <person name="Pearson M."/>
            <person name="Roberts A."/>
            <person name="Saif S."/>
            <person name="Shea T."/>
            <person name="Shenoy N."/>
            <person name="Sisk P."/>
            <person name="Stolte C."/>
            <person name="Sykes S."/>
            <person name="White J."/>
            <person name="Yandava C."/>
            <person name="Burger G."/>
            <person name="Gray M.W."/>
            <person name="Holland P.W.H."/>
            <person name="King N."/>
            <person name="Lang F.B.F."/>
            <person name="Roger A.J."/>
            <person name="Ruiz-Trillo I."/>
            <person name="Haas B."/>
            <person name="Nusbaum C."/>
            <person name="Birren B."/>
        </authorList>
    </citation>
    <scope>NUCLEOTIDE SEQUENCE [LARGE SCALE GENOMIC DNA]</scope>
    <source>
        <strain evidence="3 4">JP610</strain>
    </source>
</reference>
<dbReference type="STRING" id="667725.A0A0L0FPZ0"/>
<dbReference type="AlphaFoldDB" id="A0A0L0FPZ0"/>
<keyword evidence="4" id="KW-1185">Reference proteome</keyword>
<evidence type="ECO:0000313" key="4">
    <source>
        <dbReference type="Proteomes" id="UP000054560"/>
    </source>
</evidence>
<dbReference type="EMBL" id="KQ242405">
    <property type="protein sequence ID" value="KNC78880.1"/>
    <property type="molecule type" value="Genomic_DNA"/>
</dbReference>
<feature type="region of interest" description="Disordered" evidence="1">
    <location>
        <begin position="475"/>
        <end position="614"/>
    </location>
</feature>
<feature type="region of interest" description="Disordered" evidence="1">
    <location>
        <begin position="1"/>
        <end position="51"/>
    </location>
</feature>
<name>A0A0L0FPZ0_9EUKA</name>
<dbReference type="PANTHER" id="PTHR45920:SF7">
    <property type="entry name" value="FORMIN-G"/>
    <property type="match status" value="1"/>
</dbReference>
<dbReference type="Proteomes" id="UP000054560">
    <property type="component" value="Unassembled WGS sequence"/>
</dbReference>
<dbReference type="SUPFAM" id="SSF101447">
    <property type="entry name" value="Formin homology 2 domain (FH2 domain)"/>
    <property type="match status" value="1"/>
</dbReference>
<gene>
    <name evidence="3" type="ORF">SARC_08704</name>
</gene>
<feature type="compositionally biased region" description="Pro residues" evidence="1">
    <location>
        <begin position="9"/>
        <end position="39"/>
    </location>
</feature>
<dbReference type="eggNOG" id="KOG1922">
    <property type="taxonomic scope" value="Eukaryota"/>
</dbReference>
<evidence type="ECO:0000313" key="3">
    <source>
        <dbReference type="EMBL" id="KNC78880.1"/>
    </source>
</evidence>
<dbReference type="GO" id="GO:0051015">
    <property type="term" value="F:actin filament binding"/>
    <property type="evidence" value="ECO:0007669"/>
    <property type="project" value="TreeGrafter"/>
</dbReference>
<evidence type="ECO:0000256" key="1">
    <source>
        <dbReference type="SAM" id="MobiDB-lite"/>
    </source>
</evidence>
<dbReference type="RefSeq" id="XP_014152782.1">
    <property type="nucleotide sequence ID" value="XM_014297307.1"/>
</dbReference>
<dbReference type="InterPro" id="IPR042201">
    <property type="entry name" value="FH2_Formin_sf"/>
</dbReference>
<sequence length="614" mass="67168">MFLFHTGGGPPPPPPPPGGGPPPPPPPPGVGPPPPPGAPAAPAAPVVPLRPKIVPKKKMRSLFWKKVEMNKLSQDKDNVWKHVEDIPIGKIEDELLKLFAQAAPVKKEPKAVEEKPKVAQILDSKRSQAVGIVINSLQRKGLGIDEVKKAILEVDSEKLGNDNVQQIASVLGKPEELAQIRSHVGSSDTPLDRPEQFLLTLDEIPALEAWMECWRFKSIWQEELDECEGKIDSVTKAIHAIRDNEAIKEVLAWALCIGNYMNGGTNRGQADGFAIELIPKLGDVKSADQKTTLISYVMSKLYYKGIDINEIIDAIVAKGQAEPPKIPFPLPAVSMCEKGARISFEDVTSNVAQLDKLLKNASNRVPQVQKAIEAAEVVDGAPFEEKLAKFMNEAEASFDEVKQAFDSIKQDIYKLAIYYGVPDMKAKKMTSEEMIDLWLPFFTKCNDAWEAEEKNILGTVKAKILEEKRLKKEAVATKKAVKPSKTEGKEGKLSSMGKKFGRIGRKKKGNAEAGYDPEKFAKKNGRKQSPDSSVPNSIEDVSGSVSSGTKGVEKNMNKDKADTKTNDAKQNAGKETDKGNKDGKNRRRGSSFIPDSDALTTQPGLVRGMSMNDI</sequence>
<organism evidence="3 4">
    <name type="scientific">Sphaeroforma arctica JP610</name>
    <dbReference type="NCBI Taxonomy" id="667725"/>
    <lineage>
        <taxon>Eukaryota</taxon>
        <taxon>Ichthyosporea</taxon>
        <taxon>Ichthyophonida</taxon>
        <taxon>Sphaeroforma</taxon>
    </lineage>
</organism>
<feature type="compositionally biased region" description="Basic residues" evidence="1">
    <location>
        <begin position="499"/>
        <end position="508"/>
    </location>
</feature>
<dbReference type="OrthoDB" id="427644at2759"/>
<protein>
    <recommendedName>
        <fullName evidence="2">FH2 domain-containing protein</fullName>
    </recommendedName>
</protein>
<dbReference type="SMART" id="SM00498">
    <property type="entry name" value="FH2"/>
    <property type="match status" value="1"/>
</dbReference>
<dbReference type="PANTHER" id="PTHR45920">
    <property type="entry name" value="FORMIN HOMOLOGY 2 DOMAIN CONTAINING, ISOFORM I"/>
    <property type="match status" value="1"/>
</dbReference>
<feature type="domain" description="FH2" evidence="2">
    <location>
        <begin position="49"/>
        <end position="471"/>
    </location>
</feature>
<dbReference type="InterPro" id="IPR015425">
    <property type="entry name" value="FH2_Formin"/>
</dbReference>
<dbReference type="PROSITE" id="PS51444">
    <property type="entry name" value="FH2"/>
    <property type="match status" value="1"/>
</dbReference>
<dbReference type="Gene3D" id="1.20.58.2220">
    <property type="entry name" value="Formin, FH2 domain"/>
    <property type="match status" value="1"/>
</dbReference>
<dbReference type="GO" id="GO:0030866">
    <property type="term" value="P:cortical actin cytoskeleton organization"/>
    <property type="evidence" value="ECO:0007669"/>
    <property type="project" value="TreeGrafter"/>
</dbReference>
<feature type="compositionally biased region" description="Basic and acidic residues" evidence="1">
    <location>
        <begin position="551"/>
        <end position="583"/>
    </location>
</feature>
<dbReference type="GeneID" id="25909208"/>
<evidence type="ECO:0000259" key="2">
    <source>
        <dbReference type="PROSITE" id="PS51444"/>
    </source>
</evidence>
<accession>A0A0L0FPZ0</accession>
<dbReference type="GO" id="GO:0005856">
    <property type="term" value="C:cytoskeleton"/>
    <property type="evidence" value="ECO:0007669"/>
    <property type="project" value="TreeGrafter"/>
</dbReference>
<proteinExistence type="predicted"/>